<dbReference type="Proteomes" id="UP000324354">
    <property type="component" value="Chromosome"/>
</dbReference>
<evidence type="ECO:0000313" key="1">
    <source>
        <dbReference type="EMBL" id="QEK78868.1"/>
    </source>
</evidence>
<dbReference type="AlphaFoldDB" id="A0A5C0XRG1"/>
<evidence type="ECO:0000313" key="2">
    <source>
        <dbReference type="Proteomes" id="UP000324354"/>
    </source>
</evidence>
<name>A0A5C0XRG1_PYRFU</name>
<dbReference type="EMBL" id="CP023154">
    <property type="protein sequence ID" value="QEK78868.1"/>
    <property type="molecule type" value="Genomic_DNA"/>
</dbReference>
<organism evidence="1 2">
    <name type="scientific">Pyrococcus furiosus (strain ATCC 43587 / DSM 3638 / JCM 8422 / Vc1)</name>
    <dbReference type="NCBI Taxonomy" id="186497"/>
    <lineage>
        <taxon>Archaea</taxon>
        <taxon>Methanobacteriati</taxon>
        <taxon>Methanobacteriota</taxon>
        <taxon>Thermococci</taxon>
        <taxon>Thermococcales</taxon>
        <taxon>Thermococcaceae</taxon>
        <taxon>Pyrococcus</taxon>
    </lineage>
</organism>
<reference evidence="1 2" key="1">
    <citation type="submission" date="2017-08" db="EMBL/GenBank/DDBJ databases">
        <title>Resequencing and Reannotation of the genome of Pyrococcus furiosus type strain DSM3638.</title>
        <authorList>
            <person name="Reichelt R.M."/>
            <person name="Bunk B."/>
        </authorList>
    </citation>
    <scope>NUCLEOTIDE SEQUENCE [LARGE SCALE GENOMIC DNA]</scope>
    <source>
        <strain evidence="1 2">DSM 3638</strain>
    </source>
</reference>
<proteinExistence type="predicted"/>
<gene>
    <name evidence="1" type="ORF">PFDSM3638_06100</name>
</gene>
<sequence>MIKGIRGPNGEKWDTKVFYPEEIYPVARGDKPDMEYYFTDSSLNLNVGMLELQYFLQFHY</sequence>
<protein>
    <submittedName>
        <fullName evidence="1">Uncharacterized protein</fullName>
    </submittedName>
</protein>
<accession>A0A5C0XRG1</accession>